<dbReference type="Gene3D" id="1.10.3520.10">
    <property type="entry name" value="Glycolipid transfer protein"/>
    <property type="match status" value="1"/>
</dbReference>
<name>A0ABN8P954_9CNID</name>
<dbReference type="Pfam" id="PF08718">
    <property type="entry name" value="GLTP"/>
    <property type="match status" value="1"/>
</dbReference>
<organism evidence="2 3">
    <name type="scientific">Porites lobata</name>
    <dbReference type="NCBI Taxonomy" id="104759"/>
    <lineage>
        <taxon>Eukaryota</taxon>
        <taxon>Metazoa</taxon>
        <taxon>Cnidaria</taxon>
        <taxon>Anthozoa</taxon>
        <taxon>Hexacorallia</taxon>
        <taxon>Scleractinia</taxon>
        <taxon>Fungiina</taxon>
        <taxon>Poritidae</taxon>
        <taxon>Porites</taxon>
    </lineage>
</organism>
<dbReference type="InterPro" id="IPR014830">
    <property type="entry name" value="Glycolipid_transfer_prot_dom"/>
</dbReference>
<dbReference type="PANTHER" id="PTHR10219:SF43">
    <property type="entry name" value="GLYCOLIPID TRANSFER PROTEIN DOMAIN-CONTAINING PROTEIN"/>
    <property type="match status" value="1"/>
</dbReference>
<gene>
    <name evidence="2" type="ORF">PLOB_00039997</name>
</gene>
<feature type="domain" description="Glycolipid transfer protein" evidence="1">
    <location>
        <begin position="28"/>
        <end position="172"/>
    </location>
</feature>
<reference evidence="2 3" key="1">
    <citation type="submission" date="2022-05" db="EMBL/GenBank/DDBJ databases">
        <authorList>
            <consortium name="Genoscope - CEA"/>
            <person name="William W."/>
        </authorList>
    </citation>
    <scope>NUCLEOTIDE SEQUENCE [LARGE SCALE GENOMIC DNA]</scope>
</reference>
<accession>A0ABN8P954</accession>
<sequence>MSGRKFQLSIVRDAFKMTLQEDDGRLVMDEYLRGYDELCIFFDMLGTVFGFITSDVREKIGILQEYRKSERGDKYVFVQSMFEYEIANDVIKKTTHPLSGSRTLLRLHRALAFTMLFMKKLSEASDNDASSTLASNAYKESLANFHPWLIQKAASWAMYTLPSVGDLSKKIAAPNWNREETKQMLKEVTALIKTVYDITEELYTKHDLHGLP</sequence>
<comment type="caution">
    <text evidence="2">The sequence shown here is derived from an EMBL/GenBank/DDBJ whole genome shotgun (WGS) entry which is preliminary data.</text>
</comment>
<dbReference type="Proteomes" id="UP001159405">
    <property type="component" value="Unassembled WGS sequence"/>
</dbReference>
<dbReference type="SUPFAM" id="SSF110004">
    <property type="entry name" value="Glycolipid transfer protein, GLTP"/>
    <property type="match status" value="1"/>
</dbReference>
<dbReference type="PANTHER" id="PTHR10219">
    <property type="entry name" value="GLYCOLIPID TRANSFER PROTEIN-RELATED"/>
    <property type="match status" value="1"/>
</dbReference>
<keyword evidence="3" id="KW-1185">Reference proteome</keyword>
<dbReference type="EMBL" id="CALNXK010000060">
    <property type="protein sequence ID" value="CAH3138118.1"/>
    <property type="molecule type" value="Genomic_DNA"/>
</dbReference>
<proteinExistence type="predicted"/>
<evidence type="ECO:0000259" key="1">
    <source>
        <dbReference type="Pfam" id="PF08718"/>
    </source>
</evidence>
<dbReference type="InterPro" id="IPR036497">
    <property type="entry name" value="GLTP_sf"/>
</dbReference>
<protein>
    <recommendedName>
        <fullName evidence="1">Glycolipid transfer protein domain-containing protein</fullName>
    </recommendedName>
</protein>
<evidence type="ECO:0000313" key="2">
    <source>
        <dbReference type="EMBL" id="CAH3138118.1"/>
    </source>
</evidence>
<evidence type="ECO:0000313" key="3">
    <source>
        <dbReference type="Proteomes" id="UP001159405"/>
    </source>
</evidence>